<name>D2PIV1_SACI9</name>
<protein>
    <submittedName>
        <fullName evidence="1">Uncharacterized protein</fullName>
    </submittedName>
</protein>
<dbReference type="Proteomes" id="UP000001404">
    <property type="component" value="Chromosome"/>
</dbReference>
<organism evidence="1 2">
    <name type="scientific">Saccharolobus islandicus (strain L.D.8.5 / Lassen #2)</name>
    <name type="common">Sulfolobus islandicus</name>
    <dbReference type="NCBI Taxonomy" id="425944"/>
    <lineage>
        <taxon>Archaea</taxon>
        <taxon>Thermoproteota</taxon>
        <taxon>Thermoprotei</taxon>
        <taxon>Sulfolobales</taxon>
        <taxon>Sulfolobaceae</taxon>
        <taxon>Saccharolobus</taxon>
    </lineage>
</organism>
<dbReference type="KEGG" id="sii:LD85_1011"/>
<evidence type="ECO:0000313" key="2">
    <source>
        <dbReference type="Proteomes" id="UP000001404"/>
    </source>
</evidence>
<sequence length="47" mass="5582">MHHYLNKNILKLKYLNVNKIAMRGEDNVTVSNFISAWKIVKFKDCNE</sequence>
<gene>
    <name evidence="1" type="ordered locus">LD85_1011</name>
</gene>
<reference evidence="2" key="1">
    <citation type="journal article" date="2009" name="Proc. Natl. Acad. Sci. U.S.A.">
        <title>Biogeography of the Sulfolobus islandicus pan-genome.</title>
        <authorList>
            <person name="Reno M.L."/>
            <person name="Held N.L."/>
            <person name="Fields C.J."/>
            <person name="Burke P.V."/>
            <person name="Whitaker R.J."/>
        </authorList>
    </citation>
    <scope>NUCLEOTIDE SEQUENCE [LARGE SCALE GENOMIC DNA]</scope>
    <source>
        <strain evidence="2">L.D.8.5 / Lassen #2</strain>
    </source>
</reference>
<evidence type="ECO:0000313" key="1">
    <source>
        <dbReference type="EMBL" id="ADB86704.1"/>
    </source>
</evidence>
<proteinExistence type="predicted"/>
<dbReference type="AlphaFoldDB" id="D2PIV1"/>
<accession>D2PIV1</accession>
<dbReference type="EMBL" id="CP001731">
    <property type="protein sequence ID" value="ADB86704.1"/>
    <property type="molecule type" value="Genomic_DNA"/>
</dbReference>
<dbReference type="HOGENOM" id="CLU_3163292_0_0_2"/>